<feature type="transmembrane region" description="Helical" evidence="4">
    <location>
        <begin position="285"/>
        <end position="304"/>
    </location>
</feature>
<sequence>MKSKFEEFSTGWKVLFAAFLGVALGASPLPYNIIGFTVAPLSQEFGWTTTQIVFPITIFGITASFMAPLLGWLADKYGVRPVALWSLFAFGLSFAAISLTPASLPVYYGLWLMVGLVGIGSTPVTWSRAINMWFFKSRGLALGLLLMGTSLPPLFIPHIAVWAIENEGWRSMFYIVALFPLLIALPVCLWLFREPTADELPKEIKNATGKVSGVTLSVALKDYRFWIIWVSIMLIAIAFGGAFINMVPILADRGFTLSQSATVMSALGIGIFSGRIITGMLLDRFWASFVAFPLLCLPAITGIILLGDDILFPMVIMAGLFLGFAAGAESDLIAYLSGRYFGMANYGKIYGMLYMAFGIGSALSPLIYAYVRDTTGSYDQMIFASIFLFIAGGALLLLLGKYPTTFGDDPSKELAATQIPEVAKS</sequence>
<dbReference type="InterPro" id="IPR050327">
    <property type="entry name" value="Proton-linked_MCT"/>
</dbReference>
<dbReference type="OrthoDB" id="9812221at2"/>
<dbReference type="STRING" id="1628148.BI198_09190"/>
<feature type="transmembrane region" description="Helical" evidence="4">
    <location>
        <begin position="82"/>
        <end position="100"/>
    </location>
</feature>
<protein>
    <submittedName>
        <fullName evidence="6">MFS transporter</fullName>
    </submittedName>
</protein>
<dbReference type="Pfam" id="PF07690">
    <property type="entry name" value="MFS_1"/>
    <property type="match status" value="1"/>
</dbReference>
<feature type="transmembrane region" description="Helical" evidence="4">
    <location>
        <begin position="52"/>
        <end position="70"/>
    </location>
</feature>
<keyword evidence="2 4" id="KW-1133">Transmembrane helix</keyword>
<dbReference type="EMBL" id="MKEK01000001">
    <property type="protein sequence ID" value="OEY69715.1"/>
    <property type="molecule type" value="Genomic_DNA"/>
</dbReference>
<dbReference type="AlphaFoldDB" id="A0A1E7Q6B3"/>
<evidence type="ECO:0000256" key="3">
    <source>
        <dbReference type="ARBA" id="ARBA00023136"/>
    </source>
</evidence>
<organism evidence="6 7">
    <name type="scientific">Rheinheimera salexigens</name>
    <dbReference type="NCBI Taxonomy" id="1628148"/>
    <lineage>
        <taxon>Bacteria</taxon>
        <taxon>Pseudomonadati</taxon>
        <taxon>Pseudomonadota</taxon>
        <taxon>Gammaproteobacteria</taxon>
        <taxon>Chromatiales</taxon>
        <taxon>Chromatiaceae</taxon>
        <taxon>Rheinheimera</taxon>
    </lineage>
</organism>
<feature type="transmembrane region" description="Helical" evidence="4">
    <location>
        <begin position="310"/>
        <end position="328"/>
    </location>
</feature>
<dbReference type="InterPro" id="IPR036259">
    <property type="entry name" value="MFS_trans_sf"/>
</dbReference>
<dbReference type="Gene3D" id="1.20.1250.20">
    <property type="entry name" value="MFS general substrate transporter like domains"/>
    <property type="match status" value="1"/>
</dbReference>
<feature type="transmembrane region" description="Helical" evidence="4">
    <location>
        <begin position="139"/>
        <end position="160"/>
    </location>
</feature>
<keyword evidence="1 4" id="KW-0812">Transmembrane</keyword>
<dbReference type="InterPro" id="IPR020846">
    <property type="entry name" value="MFS_dom"/>
</dbReference>
<proteinExistence type="predicted"/>
<keyword evidence="7" id="KW-1185">Reference proteome</keyword>
<dbReference type="CDD" id="cd17355">
    <property type="entry name" value="MFS_YcxA_like"/>
    <property type="match status" value="1"/>
</dbReference>
<feature type="transmembrane region" description="Helical" evidence="4">
    <location>
        <begin position="349"/>
        <end position="370"/>
    </location>
</feature>
<feature type="transmembrane region" description="Helical" evidence="4">
    <location>
        <begin position="172"/>
        <end position="192"/>
    </location>
</feature>
<feature type="domain" description="Major facilitator superfamily (MFS) profile" evidence="5">
    <location>
        <begin position="14"/>
        <end position="403"/>
    </location>
</feature>
<reference evidence="7" key="1">
    <citation type="submission" date="2016-09" db="EMBL/GenBank/DDBJ databases">
        <authorList>
            <person name="Wan X."/>
            <person name="Hou S."/>
        </authorList>
    </citation>
    <scope>NUCLEOTIDE SEQUENCE [LARGE SCALE GENOMIC DNA]</scope>
    <source>
        <strain evidence="7">KH87</strain>
    </source>
</reference>
<evidence type="ECO:0000256" key="2">
    <source>
        <dbReference type="ARBA" id="ARBA00022989"/>
    </source>
</evidence>
<dbReference type="Proteomes" id="UP000242258">
    <property type="component" value="Unassembled WGS sequence"/>
</dbReference>
<feature type="transmembrane region" description="Helical" evidence="4">
    <location>
        <begin position="382"/>
        <end position="400"/>
    </location>
</feature>
<dbReference type="GO" id="GO:0022857">
    <property type="term" value="F:transmembrane transporter activity"/>
    <property type="evidence" value="ECO:0007669"/>
    <property type="project" value="InterPro"/>
</dbReference>
<name>A0A1E7Q6B3_9GAMM</name>
<dbReference type="PANTHER" id="PTHR11360">
    <property type="entry name" value="MONOCARBOXYLATE TRANSPORTER"/>
    <property type="match status" value="1"/>
</dbReference>
<feature type="transmembrane region" description="Helical" evidence="4">
    <location>
        <begin position="257"/>
        <end position="278"/>
    </location>
</feature>
<evidence type="ECO:0000259" key="5">
    <source>
        <dbReference type="PROSITE" id="PS50850"/>
    </source>
</evidence>
<dbReference type="SUPFAM" id="SSF103473">
    <property type="entry name" value="MFS general substrate transporter"/>
    <property type="match status" value="1"/>
</dbReference>
<keyword evidence="3 4" id="KW-0472">Membrane</keyword>
<dbReference type="PROSITE" id="PS50850">
    <property type="entry name" value="MFS"/>
    <property type="match status" value="1"/>
</dbReference>
<comment type="caution">
    <text evidence="6">The sequence shown here is derived from an EMBL/GenBank/DDBJ whole genome shotgun (WGS) entry which is preliminary data.</text>
</comment>
<evidence type="ECO:0000313" key="7">
    <source>
        <dbReference type="Proteomes" id="UP000242258"/>
    </source>
</evidence>
<dbReference type="PANTHER" id="PTHR11360:SF284">
    <property type="entry name" value="EG:103B4.3 PROTEIN-RELATED"/>
    <property type="match status" value="1"/>
</dbReference>
<gene>
    <name evidence="6" type="ORF">BI198_09190</name>
</gene>
<dbReference type="InterPro" id="IPR011701">
    <property type="entry name" value="MFS"/>
</dbReference>
<evidence type="ECO:0000256" key="4">
    <source>
        <dbReference type="SAM" id="Phobius"/>
    </source>
</evidence>
<evidence type="ECO:0000256" key="1">
    <source>
        <dbReference type="ARBA" id="ARBA00022692"/>
    </source>
</evidence>
<accession>A0A1E7Q6B3</accession>
<evidence type="ECO:0000313" key="6">
    <source>
        <dbReference type="EMBL" id="OEY69715.1"/>
    </source>
</evidence>
<dbReference type="RefSeq" id="WP_070049285.1">
    <property type="nucleotide sequence ID" value="NZ_CBCSDO010000004.1"/>
</dbReference>
<feature type="transmembrane region" description="Helical" evidence="4">
    <location>
        <begin position="106"/>
        <end position="127"/>
    </location>
</feature>
<feature type="transmembrane region" description="Helical" evidence="4">
    <location>
        <begin position="226"/>
        <end position="251"/>
    </location>
</feature>